<dbReference type="InterPro" id="IPR000209">
    <property type="entry name" value="Peptidase_S8/S53_dom"/>
</dbReference>
<dbReference type="eggNOG" id="COG4934">
    <property type="taxonomic scope" value="Bacteria"/>
</dbReference>
<dbReference type="InterPro" id="IPR036852">
    <property type="entry name" value="Peptidase_S8/S53_dom_sf"/>
</dbReference>
<protein>
    <submittedName>
        <fullName evidence="11">Serine protease</fullName>
    </submittedName>
</protein>
<dbReference type="PROSITE" id="PS51695">
    <property type="entry name" value="SEDOLISIN"/>
    <property type="match status" value="1"/>
</dbReference>
<keyword evidence="2 11" id="KW-0645">Protease</keyword>
<dbReference type="CDD" id="cd04056">
    <property type="entry name" value="Peptidases_S53"/>
    <property type="match status" value="1"/>
</dbReference>
<dbReference type="HOGENOM" id="CLU_012501_2_0_11"/>
<keyword evidence="7" id="KW-0865">Zymogen</keyword>
<evidence type="ECO:0000256" key="4">
    <source>
        <dbReference type="ARBA" id="ARBA00022801"/>
    </source>
</evidence>
<sequence>MLVSVLIAAVILPAAPAFAATPERVPVRWLEGTRSTHVVHDGTDTGPADPAAPVTAQVFLAGDSRSLAAYARAVSDPRDPRYGHYLTPEQTRARFGPAQRRIDAVSAWLRGTGLSIVSADSRAVVAQGTLAQAGEAFGTRFRTYTLYGIPFRAAVDPVTVPAAVGQDVLTVTGLTVATGTGRPPGPPPGSGSRKAPRAAARATVPTSPCPDHYGDTPATDLPPAYGHPAQWAPCGYTPRQVRDAYGITGTGLTGKGVTIGIISIGNEINTLPDANRFATEHGEPPFAPGQFTAYIPADARPEEASGEFAMDVQAAHAIAPEANIAFVVGSRARYGDDVLDSIVQIVDRHLADVVSGSVTVGATPGEAPDAIGAYERAFQEAAVEGITVTFASGDSGGGGIVDYPPSSPWVTAVGGTTLAIGPGNSYRWEIGWATDEVPLSGDGSSWEAAPPGYQGKASGGGTSTVFPQPFYQRGVVPASFAGSPAMRTLPDVAALADPDLCLLIGETEYNVDDSLSYKVGNGGGTSLSSPAFAGVEALLVQAHGPLGFANPALYARPLSAYHAIDGNPAGTPDTVAFAVEKYGFVDLITPGQYADANLVYAPGYNTVTGLGSPTRALIESFRRHRP</sequence>
<feature type="chain" id="PRO_5002607400" evidence="9">
    <location>
        <begin position="20"/>
        <end position="626"/>
    </location>
</feature>
<dbReference type="PATRIC" id="fig|749927.5.peg.5276"/>
<dbReference type="InterPro" id="IPR030400">
    <property type="entry name" value="Sedolisin_dom"/>
</dbReference>
<feature type="compositionally biased region" description="Low complexity" evidence="8">
    <location>
        <begin position="190"/>
        <end position="202"/>
    </location>
</feature>
<dbReference type="EMBL" id="CP002000">
    <property type="protein sequence ID" value="ADJ46865.1"/>
    <property type="molecule type" value="Genomic_DNA"/>
</dbReference>
<dbReference type="Pfam" id="PF00082">
    <property type="entry name" value="Peptidase_S8"/>
    <property type="match status" value="1"/>
</dbReference>
<evidence type="ECO:0000256" key="6">
    <source>
        <dbReference type="ARBA" id="ARBA00022837"/>
    </source>
</evidence>
<dbReference type="AlphaFoldDB" id="A0A0H3D7D7"/>
<evidence type="ECO:0000256" key="3">
    <source>
        <dbReference type="ARBA" id="ARBA00022723"/>
    </source>
</evidence>
<dbReference type="PANTHER" id="PTHR14218:SF15">
    <property type="entry name" value="TRIPEPTIDYL-PEPTIDASE 1"/>
    <property type="match status" value="1"/>
</dbReference>
<dbReference type="SUPFAM" id="SSF52743">
    <property type="entry name" value="Subtilisin-like"/>
    <property type="match status" value="1"/>
</dbReference>
<evidence type="ECO:0000313" key="11">
    <source>
        <dbReference type="EMBL" id="ADJ46865.1"/>
    </source>
</evidence>
<organism evidence="11 12">
    <name type="scientific">Amycolatopsis mediterranei (strain U-32)</name>
    <dbReference type="NCBI Taxonomy" id="749927"/>
    <lineage>
        <taxon>Bacteria</taxon>
        <taxon>Bacillati</taxon>
        <taxon>Actinomycetota</taxon>
        <taxon>Actinomycetes</taxon>
        <taxon>Pseudonocardiales</taxon>
        <taxon>Pseudonocardiaceae</taxon>
        <taxon>Amycolatopsis</taxon>
    </lineage>
</organism>
<name>A0A0H3D7D7_AMYMU</name>
<dbReference type="InterPro" id="IPR023828">
    <property type="entry name" value="Peptidase_S8_Ser-AS"/>
</dbReference>
<keyword evidence="6" id="KW-0106">Calcium</keyword>
<dbReference type="Proteomes" id="UP000000328">
    <property type="component" value="Chromosome"/>
</dbReference>
<dbReference type="Pfam" id="PF09286">
    <property type="entry name" value="Pro-kuma_activ"/>
    <property type="match status" value="1"/>
</dbReference>
<dbReference type="PANTHER" id="PTHR14218">
    <property type="entry name" value="PROTEASE S8 TRIPEPTIDYL PEPTIDASE I CLN2"/>
    <property type="match status" value="1"/>
</dbReference>
<keyword evidence="3" id="KW-0479">Metal-binding</keyword>
<evidence type="ECO:0000256" key="1">
    <source>
        <dbReference type="ARBA" id="ARBA00001913"/>
    </source>
</evidence>
<evidence type="ECO:0000256" key="7">
    <source>
        <dbReference type="ARBA" id="ARBA00023145"/>
    </source>
</evidence>
<dbReference type="PROSITE" id="PS00138">
    <property type="entry name" value="SUBTILASE_SER"/>
    <property type="match status" value="1"/>
</dbReference>
<dbReference type="InterPro" id="IPR015366">
    <property type="entry name" value="S53_propep"/>
</dbReference>
<feature type="domain" description="Peptidase S53" evidence="10">
    <location>
        <begin position="235"/>
        <end position="625"/>
    </location>
</feature>
<dbReference type="Gene3D" id="3.40.50.200">
    <property type="entry name" value="Peptidase S8/S53 domain"/>
    <property type="match status" value="1"/>
</dbReference>
<dbReference type="KEGG" id="amd:AMED_5100"/>
<dbReference type="CDD" id="cd11377">
    <property type="entry name" value="Pro-peptidase_S53"/>
    <property type="match status" value="1"/>
</dbReference>
<dbReference type="SUPFAM" id="SSF54897">
    <property type="entry name" value="Protease propeptides/inhibitors"/>
    <property type="match status" value="1"/>
</dbReference>
<dbReference type="GO" id="GO:0008240">
    <property type="term" value="F:tripeptidyl-peptidase activity"/>
    <property type="evidence" value="ECO:0007669"/>
    <property type="project" value="TreeGrafter"/>
</dbReference>
<evidence type="ECO:0000256" key="5">
    <source>
        <dbReference type="ARBA" id="ARBA00022825"/>
    </source>
</evidence>
<feature type="region of interest" description="Disordered" evidence="8">
    <location>
        <begin position="176"/>
        <end position="213"/>
    </location>
</feature>
<reference evidence="11 12" key="1">
    <citation type="journal article" date="2010" name="Cell Res.">
        <title>Complete genome sequence of the rifamycin SV-producing Amycolatopsis mediterranei U32 revealed its genetic characteristics in phylogeny and metabolism.</title>
        <authorList>
            <person name="Zhao W."/>
            <person name="Zhong Y."/>
            <person name="Yuan H."/>
            <person name="Wang J."/>
            <person name="Zheng H."/>
            <person name="Wang Y."/>
            <person name="Cen X."/>
            <person name="Xu F."/>
            <person name="Bai J."/>
            <person name="Han X."/>
            <person name="Lu G."/>
            <person name="Zhu Y."/>
            <person name="Shao Z."/>
            <person name="Yan H."/>
            <person name="Li C."/>
            <person name="Peng N."/>
            <person name="Zhang Z."/>
            <person name="Zhang Y."/>
            <person name="Lin W."/>
            <person name="Fan Y."/>
            <person name="Qin Z."/>
            <person name="Hu Y."/>
            <person name="Zhu B."/>
            <person name="Wang S."/>
            <person name="Ding X."/>
            <person name="Zhao G.P."/>
        </authorList>
    </citation>
    <scope>NUCLEOTIDE SEQUENCE [LARGE SCALE GENOMIC DNA]</scope>
    <source>
        <strain evidence="12">U-32</strain>
    </source>
</reference>
<evidence type="ECO:0000256" key="9">
    <source>
        <dbReference type="SAM" id="SignalP"/>
    </source>
</evidence>
<dbReference type="GO" id="GO:0006508">
    <property type="term" value="P:proteolysis"/>
    <property type="evidence" value="ECO:0007669"/>
    <property type="project" value="UniProtKB-KW"/>
</dbReference>
<proteinExistence type="predicted"/>
<dbReference type="GO" id="GO:0046872">
    <property type="term" value="F:metal ion binding"/>
    <property type="evidence" value="ECO:0007669"/>
    <property type="project" value="UniProtKB-KW"/>
</dbReference>
<evidence type="ECO:0000256" key="8">
    <source>
        <dbReference type="SAM" id="MobiDB-lite"/>
    </source>
</evidence>
<feature type="signal peptide" evidence="9">
    <location>
        <begin position="1"/>
        <end position="19"/>
    </location>
</feature>
<accession>A0A0H3D7D7</accession>
<evidence type="ECO:0000259" key="10">
    <source>
        <dbReference type="PROSITE" id="PS51695"/>
    </source>
</evidence>
<keyword evidence="5" id="KW-0720">Serine protease</keyword>
<gene>
    <name evidence="11" type="ordered locus">AMED_5100</name>
</gene>
<dbReference type="SMART" id="SM00944">
    <property type="entry name" value="Pro-kuma_activ"/>
    <property type="match status" value="1"/>
</dbReference>
<keyword evidence="9" id="KW-0732">Signal</keyword>
<dbReference type="OrthoDB" id="3480681at2"/>
<dbReference type="GO" id="GO:0004252">
    <property type="term" value="F:serine-type endopeptidase activity"/>
    <property type="evidence" value="ECO:0007669"/>
    <property type="project" value="InterPro"/>
</dbReference>
<keyword evidence="4" id="KW-0378">Hydrolase</keyword>
<evidence type="ECO:0000313" key="12">
    <source>
        <dbReference type="Proteomes" id="UP000000328"/>
    </source>
</evidence>
<comment type="cofactor">
    <cofactor evidence="1">
        <name>Ca(2+)</name>
        <dbReference type="ChEBI" id="CHEBI:29108"/>
    </cofactor>
</comment>
<evidence type="ECO:0000256" key="2">
    <source>
        <dbReference type="ARBA" id="ARBA00022670"/>
    </source>
</evidence>
<dbReference type="InterPro" id="IPR050819">
    <property type="entry name" value="Tripeptidyl-peptidase_I"/>
</dbReference>